<keyword evidence="1" id="KW-0749">Sporulation</keyword>
<dbReference type="GO" id="GO:0004190">
    <property type="term" value="F:aspartic-type endopeptidase activity"/>
    <property type="evidence" value="ECO:0007669"/>
    <property type="project" value="UniProtKB-KW"/>
</dbReference>
<keyword evidence="1" id="KW-0645">Protease</keyword>
<keyword evidence="1" id="KW-0064">Aspartyl protease</keyword>
<reference evidence="4 5" key="1">
    <citation type="journal article" date="2016" name="Front. Microbiol.">
        <title>Microevolution Analysis of Bacillus coahuilensis Unveils Differences in Phosphorus Acquisition Strategies and Their Regulation.</title>
        <authorList>
            <person name="Gomez-Lunar Z."/>
            <person name="Hernandez-Gonzalez I."/>
            <person name="Rodriguez-Torres M.D."/>
            <person name="Souza V."/>
            <person name="Olmedo-Alvarez G."/>
        </authorList>
    </citation>
    <scope>NUCLEOTIDE SEQUENCE [LARGE SCALE GENOMIC DNA]</scope>
    <source>
        <strain evidence="5">p1.1.43</strain>
    </source>
</reference>
<gene>
    <name evidence="4" type="ORF">Q75_05705</name>
</gene>
<keyword evidence="1" id="KW-1003">Cell membrane</keyword>
<proteinExistence type="inferred from homology"/>
<evidence type="ECO:0000313" key="5">
    <source>
        <dbReference type="Proteomes" id="UP000074108"/>
    </source>
</evidence>
<comment type="subunit">
    <text evidence="1">Self-associates. Interacts with SigE. Interacts with SpoIIR.</text>
</comment>
<feature type="transmembrane region" description="Helical" evidence="3">
    <location>
        <begin position="90"/>
        <end position="110"/>
    </location>
</feature>
<name>A0A147K9A5_9BACI</name>
<keyword evidence="3" id="KW-0812">Transmembrane</keyword>
<dbReference type="AlphaFoldDB" id="A0A147K9A5"/>
<dbReference type="GO" id="GO:0030436">
    <property type="term" value="P:asexual sporulation"/>
    <property type="evidence" value="ECO:0007669"/>
    <property type="project" value="InterPro"/>
</dbReference>
<accession>A0A147K9A5</accession>
<dbReference type="RefSeq" id="WP_059350712.1">
    <property type="nucleotide sequence ID" value="NZ_LDYG01000024.1"/>
</dbReference>
<dbReference type="PIRSF" id="PIRSF018571">
    <property type="entry name" value="SpoIIGA"/>
    <property type="match status" value="1"/>
</dbReference>
<keyword evidence="1" id="KW-0378">Hydrolase</keyword>
<dbReference type="STRING" id="1150625.Q75_05705"/>
<dbReference type="Pfam" id="PF03419">
    <property type="entry name" value="Peptidase_U4"/>
    <property type="match status" value="1"/>
</dbReference>
<protein>
    <recommendedName>
        <fullName evidence="1">Sporulation sigma-E factor-processing peptidase</fullName>
        <ecNumber evidence="1">3.4.23.-</ecNumber>
    </recommendedName>
    <alternativeName>
        <fullName evidence="1">Membrane-associated aspartic protease</fullName>
    </alternativeName>
    <alternativeName>
        <fullName evidence="1">Stage II sporulation protein GA</fullName>
    </alternativeName>
</protein>
<dbReference type="GO" id="GO:0030435">
    <property type="term" value="P:sporulation resulting in formation of a cellular spore"/>
    <property type="evidence" value="ECO:0007669"/>
    <property type="project" value="UniProtKB-KW"/>
</dbReference>
<evidence type="ECO:0000256" key="2">
    <source>
        <dbReference type="PIRSR" id="PIRSR018571-1"/>
    </source>
</evidence>
<feature type="transmembrane region" description="Helical" evidence="3">
    <location>
        <begin position="130"/>
        <end position="147"/>
    </location>
</feature>
<dbReference type="GO" id="GO:0006508">
    <property type="term" value="P:proteolysis"/>
    <property type="evidence" value="ECO:0007669"/>
    <property type="project" value="UniProtKB-KW"/>
</dbReference>
<evidence type="ECO:0000256" key="3">
    <source>
        <dbReference type="SAM" id="Phobius"/>
    </source>
</evidence>
<comment type="caution">
    <text evidence="4">The sequence shown here is derived from an EMBL/GenBank/DDBJ whole genome shotgun (WGS) entry which is preliminary data.</text>
</comment>
<dbReference type="OrthoDB" id="2690199at2"/>
<organism evidence="4 5">
    <name type="scientific">Bacillus coahuilensis p1.1.43</name>
    <dbReference type="NCBI Taxonomy" id="1150625"/>
    <lineage>
        <taxon>Bacteria</taxon>
        <taxon>Bacillati</taxon>
        <taxon>Bacillota</taxon>
        <taxon>Bacilli</taxon>
        <taxon>Bacillales</taxon>
        <taxon>Bacillaceae</taxon>
        <taxon>Bacillus</taxon>
    </lineage>
</organism>
<dbReference type="InterPro" id="IPR005081">
    <property type="entry name" value="SpoIIGA"/>
</dbReference>
<dbReference type="NCBIfam" id="TIGR02854">
    <property type="entry name" value="spore_II_GA"/>
    <property type="match status" value="1"/>
</dbReference>
<comment type="similarity">
    <text evidence="1">Belongs to the peptidase U4 family.</text>
</comment>
<dbReference type="PATRIC" id="fig|1150625.3.peg.1197"/>
<feature type="transmembrane region" description="Helical" evidence="3">
    <location>
        <begin position="34"/>
        <end position="52"/>
    </location>
</feature>
<dbReference type="EC" id="3.4.23.-" evidence="1"/>
<sequence>MVVYLDIIWLLNFLVDSMLLALTALFLKRSVKLWRFFIGGFIGSIILISYFMEELSFLLHPVGKIVVSIFMVLATFGYKRWKYFVQSLGMFYFLSFLAGGMIIGSHYFIQWDKSLLHAVSKGSVQGFGDPISWVFVLLGFPVIWYFSQSQREQIQIINIQYDQLVTVKINIIDISITVKGLVDSGNQLVDPLSKSPVMIVSIQNIQEQFHPLFVEWCKDEEQFNLPEQLEDQWLERVRLIPAKSIGKEHQMLKAFKPDLIEIMTNDQSYVVRKGLVSFTTRALSADDVFDCIVQPKMVSDNAKGKVS</sequence>
<evidence type="ECO:0000256" key="1">
    <source>
        <dbReference type="PIRNR" id="PIRNR018571"/>
    </source>
</evidence>
<feature type="transmembrane region" description="Helical" evidence="3">
    <location>
        <begin position="6"/>
        <end position="27"/>
    </location>
</feature>
<keyword evidence="1 3" id="KW-0472">Membrane</keyword>
<dbReference type="GO" id="GO:0005886">
    <property type="term" value="C:plasma membrane"/>
    <property type="evidence" value="ECO:0007669"/>
    <property type="project" value="UniProtKB-SubCell"/>
</dbReference>
<feature type="transmembrane region" description="Helical" evidence="3">
    <location>
        <begin position="58"/>
        <end position="78"/>
    </location>
</feature>
<dbReference type="Proteomes" id="UP000074108">
    <property type="component" value="Unassembled WGS sequence"/>
</dbReference>
<dbReference type="EMBL" id="LDYG01000024">
    <property type="protein sequence ID" value="KUP07025.1"/>
    <property type="molecule type" value="Genomic_DNA"/>
</dbReference>
<comment type="function">
    <text evidence="1">Probable aspartic protease that is responsible for the proteolytic cleavage of the RNA polymerase sigma E factor (SigE/spoIIGB) to yield the active peptide in the mother cell during sporulation. Responds to a signal from the forespore that is triggered by the extracellular signal protein SpoIIR.</text>
</comment>
<feature type="active site" evidence="2">
    <location>
        <position position="183"/>
    </location>
</feature>
<keyword evidence="3" id="KW-1133">Transmembrane helix</keyword>
<comment type="subcellular location">
    <subcellularLocation>
        <location evidence="1">Cell membrane</location>
    </subcellularLocation>
</comment>
<keyword evidence="5" id="KW-1185">Reference proteome</keyword>
<evidence type="ECO:0000313" key="4">
    <source>
        <dbReference type="EMBL" id="KUP07025.1"/>
    </source>
</evidence>